<sequence length="128" mass="14643">METPGGEQENVSFPNLGQTEKLTFNENEFKLTCSYNPLERNGAVEIIHSIKMRDKNISTSPETSFAAQKPVYLQDTDGHDYLTRLNTCTNHTEEYEVQFGEERRSDVKQTSERKITLYLARSFPGVFG</sequence>
<evidence type="ECO:0000313" key="2">
    <source>
        <dbReference type="EnsemblMetazoa" id="ASIC007526-PA"/>
    </source>
</evidence>
<dbReference type="EMBL" id="KE525002">
    <property type="protein sequence ID" value="KFB40065.1"/>
    <property type="molecule type" value="Genomic_DNA"/>
</dbReference>
<reference evidence="1 3" key="1">
    <citation type="journal article" date="2014" name="BMC Genomics">
        <title>Genome sequence of Anopheles sinensis provides insight into genetics basis of mosquito competence for malaria parasites.</title>
        <authorList>
            <person name="Zhou D."/>
            <person name="Zhang D."/>
            <person name="Ding G."/>
            <person name="Shi L."/>
            <person name="Hou Q."/>
            <person name="Ye Y."/>
            <person name="Xu Y."/>
            <person name="Zhou H."/>
            <person name="Xiong C."/>
            <person name="Li S."/>
            <person name="Yu J."/>
            <person name="Hong S."/>
            <person name="Yu X."/>
            <person name="Zou P."/>
            <person name="Chen C."/>
            <person name="Chang X."/>
            <person name="Wang W."/>
            <person name="Lv Y."/>
            <person name="Sun Y."/>
            <person name="Ma L."/>
            <person name="Shen B."/>
            <person name="Zhu C."/>
        </authorList>
    </citation>
    <scope>NUCLEOTIDE SEQUENCE [LARGE SCALE GENOMIC DNA]</scope>
</reference>
<proteinExistence type="predicted"/>
<dbReference type="Proteomes" id="UP000030765">
    <property type="component" value="Unassembled WGS sequence"/>
</dbReference>
<reference evidence="2" key="2">
    <citation type="submission" date="2020-05" db="UniProtKB">
        <authorList>
            <consortium name="EnsemblMetazoa"/>
        </authorList>
    </citation>
    <scope>IDENTIFICATION</scope>
</reference>
<evidence type="ECO:0000313" key="1">
    <source>
        <dbReference type="EMBL" id="KFB40065.1"/>
    </source>
</evidence>
<dbReference type="EMBL" id="ATLV01015105">
    <property type="status" value="NOT_ANNOTATED_CDS"/>
    <property type="molecule type" value="Genomic_DNA"/>
</dbReference>
<protein>
    <submittedName>
        <fullName evidence="1">Uncharacterized protein LOC101882300</fullName>
    </submittedName>
</protein>
<organism evidence="1">
    <name type="scientific">Anopheles sinensis</name>
    <name type="common">Mosquito</name>
    <dbReference type="NCBI Taxonomy" id="74873"/>
    <lineage>
        <taxon>Eukaryota</taxon>
        <taxon>Metazoa</taxon>
        <taxon>Ecdysozoa</taxon>
        <taxon>Arthropoda</taxon>
        <taxon>Hexapoda</taxon>
        <taxon>Insecta</taxon>
        <taxon>Pterygota</taxon>
        <taxon>Neoptera</taxon>
        <taxon>Endopterygota</taxon>
        <taxon>Diptera</taxon>
        <taxon>Nematocera</taxon>
        <taxon>Culicoidea</taxon>
        <taxon>Culicidae</taxon>
        <taxon>Anophelinae</taxon>
        <taxon>Anopheles</taxon>
    </lineage>
</organism>
<name>A0A084VQ21_ANOSI</name>
<accession>A0A084VQ21</accession>
<gene>
    <name evidence="1" type="ORF">ZHAS_00007526</name>
</gene>
<dbReference type="EnsemblMetazoa" id="ASIC007526-RA">
    <property type="protein sequence ID" value="ASIC007526-PA"/>
    <property type="gene ID" value="ASIC007526"/>
</dbReference>
<evidence type="ECO:0000313" key="3">
    <source>
        <dbReference type="Proteomes" id="UP000030765"/>
    </source>
</evidence>
<keyword evidence="3" id="KW-1185">Reference proteome</keyword>
<dbReference type="AlphaFoldDB" id="A0A084VQ21"/>
<dbReference type="VEuPathDB" id="VectorBase:ASIC007526"/>